<protein>
    <submittedName>
        <fullName evidence="3">Uncharacterized protein C1orf53 homolog isoform X1</fullName>
    </submittedName>
</protein>
<evidence type="ECO:0000313" key="3">
    <source>
        <dbReference type="RefSeq" id="XP_017334492.1"/>
    </source>
</evidence>
<reference evidence="3" key="2">
    <citation type="submission" date="2025-08" db="UniProtKB">
        <authorList>
            <consortium name="RefSeq"/>
        </authorList>
    </citation>
    <scope>IDENTIFICATION</scope>
    <source>
        <tissue evidence="3">Blood</tissue>
    </source>
</reference>
<dbReference type="RefSeq" id="XP_017334492.1">
    <property type="nucleotide sequence ID" value="XM_017479003.3"/>
</dbReference>
<dbReference type="Proteomes" id="UP000221080">
    <property type="component" value="Chromosome 10"/>
</dbReference>
<dbReference type="GeneID" id="108271413"/>
<sequence>MGCDGMCLLQGLCRAARALCNPLKRGEYPVIMSARVCSDCSGFEEVTLMLEHTSETRVKSESSVRQRSVESTESPGRDTLSEQDRLVHSLHQDACKAGKTTYTDPGSGYTVFTEVAHKKRGRCCGNACRHVSPDSCPYGQINVKDSSKKKTFNSAFYV</sequence>
<organism evidence="2 3">
    <name type="scientific">Ictalurus punctatus</name>
    <name type="common">Channel catfish</name>
    <name type="synonym">Silurus punctatus</name>
    <dbReference type="NCBI Taxonomy" id="7998"/>
    <lineage>
        <taxon>Eukaryota</taxon>
        <taxon>Metazoa</taxon>
        <taxon>Chordata</taxon>
        <taxon>Craniata</taxon>
        <taxon>Vertebrata</taxon>
        <taxon>Euteleostomi</taxon>
        <taxon>Actinopterygii</taxon>
        <taxon>Neopterygii</taxon>
        <taxon>Teleostei</taxon>
        <taxon>Ostariophysi</taxon>
        <taxon>Siluriformes</taxon>
        <taxon>Ictaluridae</taxon>
        <taxon>Ictalurus</taxon>
    </lineage>
</organism>
<dbReference type="Pfam" id="PF17653">
    <property type="entry name" value="DUF5522"/>
    <property type="match status" value="1"/>
</dbReference>
<accession>A0A2D0RVF9</accession>
<dbReference type="KEGG" id="ipu:108271413"/>
<dbReference type="OrthoDB" id="274765at2759"/>
<evidence type="ECO:0000256" key="1">
    <source>
        <dbReference type="SAM" id="MobiDB-lite"/>
    </source>
</evidence>
<dbReference type="InterPro" id="IPR040807">
    <property type="entry name" value="DUF5522"/>
</dbReference>
<dbReference type="AlphaFoldDB" id="A0A2D0RVF9"/>
<gene>
    <name evidence="3" type="primary">c10h1orf53</name>
</gene>
<dbReference type="PANTHER" id="PTHR21037:SF2">
    <property type="entry name" value="SIMILAR TO NOVEL PROTEIN"/>
    <property type="match status" value="1"/>
</dbReference>
<reference evidence="2" key="1">
    <citation type="journal article" date="2016" name="Nat. Commun.">
        <title>The channel catfish genome sequence provides insights into the evolution of scale formation in teleosts.</title>
        <authorList>
            <person name="Liu Z."/>
            <person name="Liu S."/>
            <person name="Yao J."/>
            <person name="Bao L."/>
            <person name="Zhang J."/>
            <person name="Li Y."/>
            <person name="Jiang C."/>
            <person name="Sun L."/>
            <person name="Wang R."/>
            <person name="Zhang Y."/>
            <person name="Zhou T."/>
            <person name="Zeng Q."/>
            <person name="Fu Q."/>
            <person name="Gao S."/>
            <person name="Li N."/>
            <person name="Koren S."/>
            <person name="Jiang Y."/>
            <person name="Zimin A."/>
            <person name="Xu P."/>
            <person name="Phillippy A.M."/>
            <person name="Geng X."/>
            <person name="Song L."/>
            <person name="Sun F."/>
            <person name="Li C."/>
            <person name="Wang X."/>
            <person name="Chen A."/>
            <person name="Jin Y."/>
            <person name="Yuan Z."/>
            <person name="Yang Y."/>
            <person name="Tan S."/>
            <person name="Peatman E."/>
            <person name="Lu J."/>
            <person name="Qin Z."/>
            <person name="Dunham R."/>
            <person name="Li Z."/>
            <person name="Sonstegard T."/>
            <person name="Feng J."/>
            <person name="Danzmann R.G."/>
            <person name="Schroeder S."/>
            <person name="Scheffler B."/>
            <person name="Duke M.V."/>
            <person name="Ballard L."/>
            <person name="Kucuktas H."/>
            <person name="Kaltenboeck L."/>
            <person name="Liu H."/>
            <person name="Armbruster J."/>
            <person name="Xie Y."/>
            <person name="Kirby M.L."/>
            <person name="Tian Y."/>
            <person name="Flanagan M.E."/>
            <person name="Mu W."/>
            <person name="Waldbieser G.C."/>
        </authorList>
    </citation>
    <scope>NUCLEOTIDE SEQUENCE [LARGE SCALE GENOMIC DNA]</scope>
    <source>
        <strain evidence="2">SDA103</strain>
    </source>
</reference>
<dbReference type="CTD" id="100521391"/>
<dbReference type="PANTHER" id="PTHR21037">
    <property type="entry name" value="39S RIBOSOMAL PROTEIN L14, MITOCHONDRIAL"/>
    <property type="match status" value="1"/>
</dbReference>
<evidence type="ECO:0000313" key="2">
    <source>
        <dbReference type="Proteomes" id="UP000221080"/>
    </source>
</evidence>
<name>A0A2D0RVF9_ICTPU</name>
<proteinExistence type="predicted"/>
<keyword evidence="2" id="KW-1185">Reference proteome</keyword>
<feature type="region of interest" description="Disordered" evidence="1">
    <location>
        <begin position="54"/>
        <end position="82"/>
    </location>
</feature>